<evidence type="ECO:0000313" key="4">
    <source>
        <dbReference type="Proteomes" id="UP000825935"/>
    </source>
</evidence>
<feature type="region of interest" description="Disordered" evidence="1">
    <location>
        <begin position="47"/>
        <end position="100"/>
    </location>
</feature>
<feature type="compositionally biased region" description="Basic residues" evidence="1">
    <location>
        <begin position="57"/>
        <end position="66"/>
    </location>
</feature>
<protein>
    <submittedName>
        <fullName evidence="3">Uncharacterized protein</fullName>
    </submittedName>
</protein>
<reference evidence="3" key="1">
    <citation type="submission" date="2021-08" db="EMBL/GenBank/DDBJ databases">
        <title>WGS assembly of Ceratopteris richardii.</title>
        <authorList>
            <person name="Marchant D.B."/>
            <person name="Chen G."/>
            <person name="Jenkins J."/>
            <person name="Shu S."/>
            <person name="Leebens-Mack J."/>
            <person name="Grimwood J."/>
            <person name="Schmutz J."/>
            <person name="Soltis P."/>
            <person name="Soltis D."/>
            <person name="Chen Z.-H."/>
        </authorList>
    </citation>
    <scope>NUCLEOTIDE SEQUENCE</scope>
    <source>
        <strain evidence="3">Whitten #5841</strain>
        <tissue evidence="3">Leaf</tissue>
    </source>
</reference>
<feature type="signal peptide" evidence="2">
    <location>
        <begin position="1"/>
        <end position="23"/>
    </location>
</feature>
<feature type="chain" id="PRO_5035831347" evidence="2">
    <location>
        <begin position="24"/>
        <end position="100"/>
    </location>
</feature>
<feature type="compositionally biased region" description="Basic and acidic residues" evidence="1">
    <location>
        <begin position="70"/>
        <end position="92"/>
    </location>
</feature>
<gene>
    <name evidence="3" type="ORF">KP509_35G020800</name>
</gene>
<dbReference type="EMBL" id="CM035440">
    <property type="protein sequence ID" value="KAH7282235.1"/>
    <property type="molecule type" value="Genomic_DNA"/>
</dbReference>
<dbReference type="Proteomes" id="UP000825935">
    <property type="component" value="Chromosome 35"/>
</dbReference>
<organism evidence="3 4">
    <name type="scientific">Ceratopteris richardii</name>
    <name type="common">Triangle waterfern</name>
    <dbReference type="NCBI Taxonomy" id="49495"/>
    <lineage>
        <taxon>Eukaryota</taxon>
        <taxon>Viridiplantae</taxon>
        <taxon>Streptophyta</taxon>
        <taxon>Embryophyta</taxon>
        <taxon>Tracheophyta</taxon>
        <taxon>Polypodiopsida</taxon>
        <taxon>Polypodiidae</taxon>
        <taxon>Polypodiales</taxon>
        <taxon>Pteridineae</taxon>
        <taxon>Pteridaceae</taxon>
        <taxon>Parkerioideae</taxon>
        <taxon>Ceratopteris</taxon>
    </lineage>
</organism>
<accession>A0A8T2QF93</accession>
<comment type="caution">
    <text evidence="3">The sequence shown here is derived from an EMBL/GenBank/DDBJ whole genome shotgun (WGS) entry which is preliminary data.</text>
</comment>
<keyword evidence="2" id="KW-0732">Signal</keyword>
<proteinExistence type="predicted"/>
<name>A0A8T2QF93_CERRI</name>
<dbReference type="AlphaFoldDB" id="A0A8T2QF93"/>
<evidence type="ECO:0000256" key="2">
    <source>
        <dbReference type="SAM" id="SignalP"/>
    </source>
</evidence>
<evidence type="ECO:0000313" key="3">
    <source>
        <dbReference type="EMBL" id="KAH7282235.1"/>
    </source>
</evidence>
<keyword evidence="4" id="KW-1185">Reference proteome</keyword>
<sequence length="100" mass="11146">MKTFVRAVALVVMVLLISNCVQSADIVDDRKLNAVSDEQEAWMMKEHHHKDWNGGRKGCHGKKGGWKKGYGKDGHGKGKDKDGHGHGHEGYEKQYPGNPH</sequence>
<evidence type="ECO:0000256" key="1">
    <source>
        <dbReference type="SAM" id="MobiDB-lite"/>
    </source>
</evidence>